<comment type="caution">
    <text evidence="2">The sequence shown here is derived from an EMBL/GenBank/DDBJ whole genome shotgun (WGS) entry which is preliminary data.</text>
</comment>
<keyword evidence="3" id="KW-1185">Reference proteome</keyword>
<dbReference type="OrthoDB" id="2745718at2759"/>
<evidence type="ECO:0000313" key="2">
    <source>
        <dbReference type="EMBL" id="KAG1775167.1"/>
    </source>
</evidence>
<sequence>MKAKAGFLSLAEELQFYILSFLTCRDILRCTSVCKALRQTYTSSSELQYIIELSGQRLLPVSNVVDHTSISKRLQLLRDKAHAWFKFNLHSFETVSLPEELSSVHTFVADGHLCSWEADEDSAMIFPILPKPSRRQVKRDWSPGTLCSVPHATNLDVFMDPAQNLLAVVYAVPGGPLQSDETVYIDLRALDGDSVHPQAAGRTLILSELLGFNTNYAKLKGFEKNIALLRRQRGTPVALRPSSDRMWQLQIWDWQNSTASNCVLSDTFLDLHNEVDISFLGNNRLIVVTDNLKLYSIEDMSQTPQLLAYFLLPFTLPNLECLPMDDIQHSSEPQMQVPQTMYTSDPKNRLLCITSSSRTQVFIISTRIFFDLDGMAGATPIPWKCWGPSNTRIFRHADPCSVQVSGNRVLQAFPVHEQYPIHTEYILHLMDFSPLAVANRRGLGRVVKEPSTIATDAPRESLTTSLPYVEVVLDRKFGSDVSELDDIWADKDRIYLLNANWERGDETCILCDEPQSRWLEVVEV</sequence>
<gene>
    <name evidence="2" type="ORF">EV702DRAFT_1047040</name>
</gene>
<dbReference type="AlphaFoldDB" id="A0A9P6ZRY1"/>
<feature type="domain" description="F-box" evidence="1">
    <location>
        <begin position="7"/>
        <end position="39"/>
    </location>
</feature>
<dbReference type="EMBL" id="JABBWD010000035">
    <property type="protein sequence ID" value="KAG1775167.1"/>
    <property type="molecule type" value="Genomic_DNA"/>
</dbReference>
<dbReference type="SUPFAM" id="SSF81383">
    <property type="entry name" value="F-box domain"/>
    <property type="match status" value="1"/>
</dbReference>
<organism evidence="2 3">
    <name type="scientific">Suillus placidus</name>
    <dbReference type="NCBI Taxonomy" id="48579"/>
    <lineage>
        <taxon>Eukaryota</taxon>
        <taxon>Fungi</taxon>
        <taxon>Dikarya</taxon>
        <taxon>Basidiomycota</taxon>
        <taxon>Agaricomycotina</taxon>
        <taxon>Agaricomycetes</taxon>
        <taxon>Agaricomycetidae</taxon>
        <taxon>Boletales</taxon>
        <taxon>Suillineae</taxon>
        <taxon>Suillaceae</taxon>
        <taxon>Suillus</taxon>
    </lineage>
</organism>
<dbReference type="InterPro" id="IPR036047">
    <property type="entry name" value="F-box-like_dom_sf"/>
</dbReference>
<dbReference type="Gene3D" id="1.20.1280.50">
    <property type="match status" value="1"/>
</dbReference>
<evidence type="ECO:0000259" key="1">
    <source>
        <dbReference type="Pfam" id="PF00646"/>
    </source>
</evidence>
<name>A0A9P6ZRY1_9AGAM</name>
<dbReference type="CDD" id="cd09917">
    <property type="entry name" value="F-box_SF"/>
    <property type="match status" value="1"/>
</dbReference>
<dbReference type="Proteomes" id="UP000714275">
    <property type="component" value="Unassembled WGS sequence"/>
</dbReference>
<accession>A0A9P6ZRY1</accession>
<dbReference type="Pfam" id="PF00646">
    <property type="entry name" value="F-box"/>
    <property type="match status" value="1"/>
</dbReference>
<dbReference type="InterPro" id="IPR001810">
    <property type="entry name" value="F-box_dom"/>
</dbReference>
<protein>
    <recommendedName>
        <fullName evidence="1">F-box domain-containing protein</fullName>
    </recommendedName>
</protein>
<proteinExistence type="predicted"/>
<reference evidence="2" key="1">
    <citation type="journal article" date="2020" name="New Phytol.">
        <title>Comparative genomics reveals dynamic genome evolution in host specialist ectomycorrhizal fungi.</title>
        <authorList>
            <person name="Lofgren L.A."/>
            <person name="Nguyen N.H."/>
            <person name="Vilgalys R."/>
            <person name="Ruytinx J."/>
            <person name="Liao H.L."/>
            <person name="Branco S."/>
            <person name="Kuo A."/>
            <person name="LaButti K."/>
            <person name="Lipzen A."/>
            <person name="Andreopoulos W."/>
            <person name="Pangilinan J."/>
            <person name="Riley R."/>
            <person name="Hundley H."/>
            <person name="Na H."/>
            <person name="Barry K."/>
            <person name="Grigoriev I.V."/>
            <person name="Stajich J.E."/>
            <person name="Kennedy P.G."/>
        </authorList>
    </citation>
    <scope>NUCLEOTIDE SEQUENCE</scope>
    <source>
        <strain evidence="2">DOB743</strain>
    </source>
</reference>
<evidence type="ECO:0000313" key="3">
    <source>
        <dbReference type="Proteomes" id="UP000714275"/>
    </source>
</evidence>